<keyword evidence="7" id="KW-1185">Reference proteome</keyword>
<feature type="compositionally biased region" description="Acidic residues" evidence="2">
    <location>
        <begin position="409"/>
        <end position="436"/>
    </location>
</feature>
<keyword evidence="3" id="KW-0812">Transmembrane</keyword>
<evidence type="ECO:0000256" key="3">
    <source>
        <dbReference type="SAM" id="Phobius"/>
    </source>
</evidence>
<reference evidence="6 7" key="1">
    <citation type="submission" date="2021-03" db="EMBL/GenBank/DDBJ databases">
        <authorList>
            <person name="King G.J."/>
            <person name="Bancroft I."/>
            <person name="Baten A."/>
            <person name="Bloomfield J."/>
            <person name="Borpatragohain P."/>
            <person name="He Z."/>
            <person name="Irish N."/>
            <person name="Irwin J."/>
            <person name="Liu K."/>
            <person name="Mauleon R.P."/>
            <person name="Moore J."/>
            <person name="Morris R."/>
            <person name="Ostergaard L."/>
            <person name="Wang B."/>
            <person name="Wells R."/>
        </authorList>
    </citation>
    <scope>NUCLEOTIDE SEQUENCE [LARGE SCALE GENOMIC DNA]</scope>
    <source>
        <strain evidence="6">R-o-18</strain>
        <tissue evidence="6">Leaf</tissue>
    </source>
</reference>
<dbReference type="Pfam" id="PF13339">
    <property type="entry name" value="AATF-Che1"/>
    <property type="match status" value="1"/>
</dbReference>
<dbReference type="EMBL" id="JADBGQ010000008">
    <property type="protein sequence ID" value="KAG5382044.1"/>
    <property type="molecule type" value="Genomic_DNA"/>
</dbReference>
<keyword evidence="3" id="KW-1133">Transmembrane helix</keyword>
<feature type="domain" description="Apoptosis-antagonizing transcription factor C-terminal" evidence="4">
    <location>
        <begin position="680"/>
        <end position="755"/>
    </location>
</feature>
<accession>A0ABQ7L625</accession>
<evidence type="ECO:0008006" key="8">
    <source>
        <dbReference type="Google" id="ProtNLM"/>
    </source>
</evidence>
<comment type="similarity">
    <text evidence="1">Belongs to the AATF family.</text>
</comment>
<keyword evidence="3" id="KW-0472">Membrane</keyword>
<feature type="compositionally biased region" description="Acidic residues" evidence="2">
    <location>
        <begin position="372"/>
        <end position="401"/>
    </location>
</feature>
<evidence type="ECO:0000256" key="2">
    <source>
        <dbReference type="SAM" id="MobiDB-lite"/>
    </source>
</evidence>
<feature type="region of interest" description="Disordered" evidence="2">
    <location>
        <begin position="359"/>
        <end position="436"/>
    </location>
</feature>
<dbReference type="PANTHER" id="PTHR15565">
    <property type="entry name" value="AATF PROTEIN APOPTOSIS ANTAGONIZING TRANSCRIPTION FACTOR"/>
    <property type="match status" value="1"/>
</dbReference>
<dbReference type="InterPro" id="IPR025160">
    <property type="entry name" value="AATF"/>
</dbReference>
<feature type="transmembrane region" description="Helical" evidence="3">
    <location>
        <begin position="252"/>
        <end position="272"/>
    </location>
</feature>
<feature type="region of interest" description="Disordered" evidence="2">
    <location>
        <begin position="547"/>
        <end position="575"/>
    </location>
</feature>
<evidence type="ECO:0000313" key="7">
    <source>
        <dbReference type="Proteomes" id="UP000823674"/>
    </source>
</evidence>
<gene>
    <name evidence="6" type="primary">A09p007900.1_BraROA</name>
    <name evidence="6" type="ORF">IGI04_033514</name>
</gene>
<sequence>MEDPSKIMRRSIHTFLQHYHRATTAAAVALPFSTALLLSQPFFSSSSIHMKLNTLFRGAGFSSSLGFFNILSLKLSQTLSSSLLTLPFSLTFLLFSKAYIIKLLSNNHDSIYYFRLLRTYICNSFFILSANASAFALFFLASTILDSFGFSSRNFYTLFSLSSALIYSIILANAFVISNLALVSSPSSSSGGYTTLLKACLLIRGRTSTALALALPTNLGLAGVEALFRYRVMRSFYKGDRDVTSIAIEGTLIAYLYALFLVLDTIVNFFFYQSCVKNEEEQKIGGDDEYSIKIQICESENTKICIKGPKSQTDRFDGRVESSPIKPFEVDDLRLVFLGLFTVLFPYSSPLGGVFKMGGGSKSSKRARLYESDSEEISDQEQEVERESEDDDISDGIDDSEDHGMNEGGSDEGEDSEEDDDGNDKESGDEGDDDNKDAAMEELEKEYQELRSQEQDILKNLKRDKNEDAAKGQAVKNQKALWDKTLEIRFLLQKPFSTSNRLPHEHVKLSFCSEDEKVSTAYAELITSSKKTLDSLLELQGALFEKNPSVDQQADGKATLPHSESNTSDAEDTDDEWHRISDMQQRMCVFRNKAVDKWQRRTQVTTGAAAIKGKLHAFNQNVSEQVASYMRDPSRMIKQMQQSRSTVAVFGTVLDEAMEPNQEEKQLEGDPELVEDAEFYQQLLKEFFETIDPASSEAAFYAMKKFQTKKRKIVDRRASKSRKIRYNVHEKIVNFMAPRRVKIPPNSADLLKNLFGLKTRNGLACEV</sequence>
<evidence type="ECO:0000313" key="6">
    <source>
        <dbReference type="EMBL" id="KAG5382044.1"/>
    </source>
</evidence>
<feature type="domain" description="AATF leucine zipper-containing" evidence="5">
    <location>
        <begin position="468"/>
        <end position="601"/>
    </location>
</feature>
<dbReference type="PANTHER" id="PTHR15565:SF2">
    <property type="entry name" value="APOPTOSIS-ANTAGONIZING TRANSCRIPTION FACTOR C-TERMINAL DOMAIN-CONTAINING PROTEIN"/>
    <property type="match status" value="1"/>
</dbReference>
<organism evidence="6 7">
    <name type="scientific">Brassica rapa subsp. trilocularis</name>
    <dbReference type="NCBI Taxonomy" id="1813537"/>
    <lineage>
        <taxon>Eukaryota</taxon>
        <taxon>Viridiplantae</taxon>
        <taxon>Streptophyta</taxon>
        <taxon>Embryophyta</taxon>
        <taxon>Tracheophyta</taxon>
        <taxon>Spermatophyta</taxon>
        <taxon>Magnoliopsida</taxon>
        <taxon>eudicotyledons</taxon>
        <taxon>Gunneridae</taxon>
        <taxon>Pentapetalae</taxon>
        <taxon>rosids</taxon>
        <taxon>malvids</taxon>
        <taxon>Brassicales</taxon>
        <taxon>Brassicaceae</taxon>
        <taxon>Brassiceae</taxon>
        <taxon>Brassica</taxon>
    </lineage>
</organism>
<feature type="transmembrane region" description="Helical" evidence="3">
    <location>
        <begin position="21"/>
        <end position="43"/>
    </location>
</feature>
<dbReference type="Pfam" id="PF08164">
    <property type="entry name" value="TRAUB"/>
    <property type="match status" value="1"/>
</dbReference>
<feature type="transmembrane region" description="Helical" evidence="3">
    <location>
        <begin position="211"/>
        <end position="232"/>
    </location>
</feature>
<evidence type="ECO:0000256" key="1">
    <source>
        <dbReference type="ARBA" id="ARBA00008966"/>
    </source>
</evidence>
<name>A0ABQ7L625_BRACM</name>
<protein>
    <recommendedName>
        <fullName evidence="8">AATF leucine zipper-containing domain-containing protein</fullName>
    </recommendedName>
</protein>
<dbReference type="InterPro" id="IPR039223">
    <property type="entry name" value="AATF/Bfr2"/>
</dbReference>
<evidence type="ECO:0000259" key="4">
    <source>
        <dbReference type="Pfam" id="PF08164"/>
    </source>
</evidence>
<proteinExistence type="inferred from homology"/>
<feature type="transmembrane region" description="Helical" evidence="3">
    <location>
        <begin position="125"/>
        <end position="145"/>
    </location>
</feature>
<dbReference type="InterPro" id="IPR012617">
    <property type="entry name" value="AATF_C"/>
</dbReference>
<evidence type="ECO:0000259" key="5">
    <source>
        <dbReference type="Pfam" id="PF13339"/>
    </source>
</evidence>
<comment type="caution">
    <text evidence="6">The sequence shown here is derived from an EMBL/GenBank/DDBJ whole genome shotgun (WGS) entry which is preliminary data.</text>
</comment>
<feature type="transmembrane region" description="Helical" evidence="3">
    <location>
        <begin position="83"/>
        <end position="105"/>
    </location>
</feature>
<dbReference type="Proteomes" id="UP000823674">
    <property type="component" value="Chromosome A09"/>
</dbReference>
<feature type="transmembrane region" description="Helical" evidence="3">
    <location>
        <begin position="157"/>
        <end position="182"/>
    </location>
</feature>